<dbReference type="RefSeq" id="WP_125205841.1">
    <property type="nucleotide sequence ID" value="NZ_AP025739.1"/>
</dbReference>
<name>A0A402CS38_9BACT</name>
<dbReference type="KEGG" id="ccot:CCAX7_002370"/>
<dbReference type="OrthoDB" id="9983558at2"/>
<evidence type="ECO:0000313" key="1">
    <source>
        <dbReference type="EMBL" id="BDI28186.1"/>
    </source>
</evidence>
<protein>
    <submittedName>
        <fullName evidence="1">Uncharacterized protein</fullName>
    </submittedName>
</protein>
<dbReference type="Proteomes" id="UP000287394">
    <property type="component" value="Chromosome"/>
</dbReference>
<accession>A0A402CS38</accession>
<keyword evidence="2" id="KW-1185">Reference proteome</keyword>
<reference evidence="1 2" key="1">
    <citation type="journal article" date="2019" name="Int. J. Syst. Evol. Microbiol.">
        <title>Capsulimonas corticalis gen. nov., sp. nov., an aerobic capsulated bacterium, of a novel bacterial order, Capsulimonadales ord. nov., of the class Armatimonadia of the phylum Armatimonadetes.</title>
        <authorList>
            <person name="Li J."/>
            <person name="Kudo C."/>
            <person name="Tonouchi A."/>
        </authorList>
    </citation>
    <scope>NUCLEOTIDE SEQUENCE [LARGE SCALE GENOMIC DNA]</scope>
    <source>
        <strain evidence="1 2">AX-7</strain>
    </source>
</reference>
<dbReference type="AlphaFoldDB" id="A0A402CS38"/>
<sequence length="156" mass="17625">MKISNERKRRIVQTLIQLFSLAAALCLGLWGWMDLSYTKSGYLDFILHKNQYEQMVAHAKQSGVPPGGSNRFAPPQQLSKKATIRDDYSGYITTTRDLSGHYTITIITSDKHHGGVFGYVYSDLTVKPAEETETTAPFQRLSPTLDTHWWIAEGDE</sequence>
<organism evidence="1 2">
    <name type="scientific">Capsulimonas corticalis</name>
    <dbReference type="NCBI Taxonomy" id="2219043"/>
    <lineage>
        <taxon>Bacteria</taxon>
        <taxon>Bacillati</taxon>
        <taxon>Armatimonadota</taxon>
        <taxon>Armatimonadia</taxon>
        <taxon>Capsulimonadales</taxon>
        <taxon>Capsulimonadaceae</taxon>
        <taxon>Capsulimonas</taxon>
    </lineage>
</organism>
<proteinExistence type="predicted"/>
<evidence type="ECO:0000313" key="2">
    <source>
        <dbReference type="Proteomes" id="UP000287394"/>
    </source>
</evidence>
<gene>
    <name evidence="1" type="ORF">CCAX7_002370</name>
</gene>
<dbReference type="EMBL" id="AP025739">
    <property type="protein sequence ID" value="BDI28186.1"/>
    <property type="molecule type" value="Genomic_DNA"/>
</dbReference>